<dbReference type="eggNOG" id="ENOG50305HA">
    <property type="taxonomic scope" value="Bacteria"/>
</dbReference>
<dbReference type="Proteomes" id="UP000000444">
    <property type="component" value="Chromosome"/>
</dbReference>
<protein>
    <submittedName>
        <fullName evidence="2">Uncharacterized protein</fullName>
    </submittedName>
</protein>
<keyword evidence="1" id="KW-0472">Membrane</keyword>
<organism evidence="2 3">
    <name type="scientific">Staphylococcus carnosus (strain TM300)</name>
    <dbReference type="NCBI Taxonomy" id="396513"/>
    <lineage>
        <taxon>Bacteria</taxon>
        <taxon>Bacillati</taxon>
        <taxon>Bacillota</taxon>
        <taxon>Bacilli</taxon>
        <taxon>Bacillales</taxon>
        <taxon>Staphylococcaceae</taxon>
        <taxon>Staphylococcus</taxon>
    </lineage>
</organism>
<keyword evidence="3" id="KW-1185">Reference proteome</keyword>
<dbReference type="KEGG" id="sca:SCA_2276"/>
<reference evidence="2 3" key="1">
    <citation type="journal article" date="2009" name="Appl. Environ. Microbiol.">
        <title>Genome analysis of the meat starter culture bacterium Staphylococcus carnosus TM300.</title>
        <authorList>
            <person name="Rosenstein R."/>
            <person name="Nerz C."/>
            <person name="Biswas L."/>
            <person name="Resch A."/>
            <person name="Raddatz G."/>
            <person name="Schuster S.C."/>
            <person name="Goetz F."/>
        </authorList>
    </citation>
    <scope>NUCLEOTIDE SEQUENCE [LARGE SCALE GENOMIC DNA]</scope>
    <source>
        <strain evidence="2 3">TM300</strain>
    </source>
</reference>
<dbReference type="HOGENOM" id="CLU_193856_0_0_9"/>
<evidence type="ECO:0000256" key="1">
    <source>
        <dbReference type="SAM" id="Phobius"/>
    </source>
</evidence>
<keyword evidence="1" id="KW-1133">Transmembrane helix</keyword>
<feature type="transmembrane region" description="Helical" evidence="1">
    <location>
        <begin position="21"/>
        <end position="41"/>
    </location>
</feature>
<dbReference type="AlphaFoldDB" id="B9DJ80"/>
<sequence>MAKSKLDHDNEMNQSVFWKKGFIPVYFIGALLLFLLFHFYIGNDNPSIYLIIFFSIGLGMASIMHNNKKKNANIKDDIDKDKL</sequence>
<keyword evidence="1" id="KW-0812">Transmembrane</keyword>
<name>B9DJ80_STACT</name>
<evidence type="ECO:0000313" key="3">
    <source>
        <dbReference type="Proteomes" id="UP000000444"/>
    </source>
</evidence>
<evidence type="ECO:0000313" key="2">
    <source>
        <dbReference type="EMBL" id="CAL29179.1"/>
    </source>
</evidence>
<accession>B9DJ80</accession>
<gene>
    <name evidence="2" type="ordered locus">Sca_2276</name>
</gene>
<dbReference type="EMBL" id="AM295250">
    <property type="protein sequence ID" value="CAL29179.1"/>
    <property type="molecule type" value="Genomic_DNA"/>
</dbReference>
<proteinExistence type="predicted"/>
<feature type="transmembrane region" description="Helical" evidence="1">
    <location>
        <begin position="47"/>
        <end position="65"/>
    </location>
</feature>